<protein>
    <submittedName>
        <fullName evidence="3">Uncharacterized protein</fullName>
    </submittedName>
</protein>
<organism evidence="3 4">
    <name type="scientific">Parathielavia appendiculata</name>
    <dbReference type="NCBI Taxonomy" id="2587402"/>
    <lineage>
        <taxon>Eukaryota</taxon>
        <taxon>Fungi</taxon>
        <taxon>Dikarya</taxon>
        <taxon>Ascomycota</taxon>
        <taxon>Pezizomycotina</taxon>
        <taxon>Sordariomycetes</taxon>
        <taxon>Sordariomycetidae</taxon>
        <taxon>Sordariales</taxon>
        <taxon>Chaetomiaceae</taxon>
        <taxon>Parathielavia</taxon>
    </lineage>
</organism>
<dbReference type="Proteomes" id="UP001302602">
    <property type="component" value="Unassembled WGS sequence"/>
</dbReference>
<dbReference type="GeneID" id="87833059"/>
<dbReference type="Pfam" id="PF07938">
    <property type="entry name" value="Fungal_lectin"/>
    <property type="match status" value="1"/>
</dbReference>
<dbReference type="SUPFAM" id="SSF89372">
    <property type="entry name" value="Fucose-specific lectin"/>
    <property type="match status" value="1"/>
</dbReference>
<reference evidence="3" key="2">
    <citation type="submission" date="2023-05" db="EMBL/GenBank/DDBJ databases">
        <authorList>
            <consortium name="Lawrence Berkeley National Laboratory"/>
            <person name="Steindorff A."/>
            <person name="Hensen N."/>
            <person name="Bonometti L."/>
            <person name="Westerberg I."/>
            <person name="Brannstrom I.O."/>
            <person name="Guillou S."/>
            <person name="Cros-Aarteil S."/>
            <person name="Calhoun S."/>
            <person name="Haridas S."/>
            <person name="Kuo A."/>
            <person name="Mondo S."/>
            <person name="Pangilinan J."/>
            <person name="Riley R."/>
            <person name="Labutti K."/>
            <person name="Andreopoulos B."/>
            <person name="Lipzen A."/>
            <person name="Chen C."/>
            <person name="Yanf M."/>
            <person name="Daum C."/>
            <person name="Ng V."/>
            <person name="Clum A."/>
            <person name="Ohm R."/>
            <person name="Martin F."/>
            <person name="Silar P."/>
            <person name="Natvig D."/>
            <person name="Lalanne C."/>
            <person name="Gautier V."/>
            <person name="Ament-Velasquez S.L."/>
            <person name="Kruys A."/>
            <person name="Hutchinson M.I."/>
            <person name="Powell A.J."/>
            <person name="Barry K."/>
            <person name="Miller A.N."/>
            <person name="Grigoriev I.V."/>
            <person name="Debuchy R."/>
            <person name="Gladieux P."/>
            <person name="Thoren M.H."/>
            <person name="Johannesson H."/>
        </authorList>
    </citation>
    <scope>NUCLEOTIDE SEQUENCE</scope>
    <source>
        <strain evidence="3">CBS 731.68</strain>
    </source>
</reference>
<evidence type="ECO:0000313" key="4">
    <source>
        <dbReference type="Proteomes" id="UP001302602"/>
    </source>
</evidence>
<evidence type="ECO:0000256" key="1">
    <source>
        <dbReference type="ARBA" id="ARBA00009042"/>
    </source>
</evidence>
<dbReference type="RefSeq" id="XP_062648280.1">
    <property type="nucleotide sequence ID" value="XM_062796291.1"/>
</dbReference>
<comment type="similarity">
    <text evidence="1">Belongs to the fungal fucose-specific lectin family.</text>
</comment>
<gene>
    <name evidence="3" type="ORF">N657DRAFT_680483</name>
</gene>
<dbReference type="EMBL" id="MU853227">
    <property type="protein sequence ID" value="KAK4124509.1"/>
    <property type="molecule type" value="Genomic_DNA"/>
</dbReference>
<feature type="region of interest" description="Disordered" evidence="2">
    <location>
        <begin position="167"/>
        <end position="186"/>
    </location>
</feature>
<reference evidence="3" key="1">
    <citation type="journal article" date="2023" name="Mol. Phylogenet. Evol.">
        <title>Genome-scale phylogeny and comparative genomics of the fungal order Sordariales.</title>
        <authorList>
            <person name="Hensen N."/>
            <person name="Bonometti L."/>
            <person name="Westerberg I."/>
            <person name="Brannstrom I.O."/>
            <person name="Guillou S."/>
            <person name="Cros-Aarteil S."/>
            <person name="Calhoun S."/>
            <person name="Haridas S."/>
            <person name="Kuo A."/>
            <person name="Mondo S."/>
            <person name="Pangilinan J."/>
            <person name="Riley R."/>
            <person name="LaButti K."/>
            <person name="Andreopoulos B."/>
            <person name="Lipzen A."/>
            <person name="Chen C."/>
            <person name="Yan M."/>
            <person name="Daum C."/>
            <person name="Ng V."/>
            <person name="Clum A."/>
            <person name="Steindorff A."/>
            <person name="Ohm R.A."/>
            <person name="Martin F."/>
            <person name="Silar P."/>
            <person name="Natvig D.O."/>
            <person name="Lalanne C."/>
            <person name="Gautier V."/>
            <person name="Ament-Velasquez S.L."/>
            <person name="Kruys A."/>
            <person name="Hutchinson M.I."/>
            <person name="Powell A.J."/>
            <person name="Barry K."/>
            <person name="Miller A.N."/>
            <person name="Grigoriev I.V."/>
            <person name="Debuchy R."/>
            <person name="Gladieux P."/>
            <person name="Hiltunen Thoren M."/>
            <person name="Johannesson H."/>
        </authorList>
    </citation>
    <scope>NUCLEOTIDE SEQUENCE</scope>
    <source>
        <strain evidence="3">CBS 731.68</strain>
    </source>
</reference>
<evidence type="ECO:0000313" key="3">
    <source>
        <dbReference type="EMBL" id="KAK4124509.1"/>
    </source>
</evidence>
<sequence>MSSLGARLATPVAATNIGFQNSRVYYVTPDNQLGEAAYDSGTGWYNGNLTSRKFDVAPYFRSQPSSSAASSASVSMANSVTTRSRSGSMAAGSGWTMGSNLGPALPRMRITATTWRKDPYPLRYAFQDGQGWQTGSLRFPTRIPRVALGVTSWGDNGSNRGIRHYCGAPGKSSRKRPGTAAAGTAAPSSSACIPASNVAALPLDVLRVFLQNGTNHIFVTEYVWADDWTRGHPALPPGWMMVFCWGTGKEGL</sequence>
<accession>A0AAN6Z536</accession>
<name>A0AAN6Z536_9PEZI</name>
<dbReference type="AlphaFoldDB" id="A0AAN6Z536"/>
<evidence type="ECO:0000256" key="2">
    <source>
        <dbReference type="SAM" id="MobiDB-lite"/>
    </source>
</evidence>
<dbReference type="Gene3D" id="2.120.10.70">
    <property type="entry name" value="Fucose-specific lectin"/>
    <property type="match status" value="1"/>
</dbReference>
<keyword evidence="4" id="KW-1185">Reference proteome</keyword>
<comment type="caution">
    <text evidence="3">The sequence shown here is derived from an EMBL/GenBank/DDBJ whole genome shotgun (WGS) entry which is preliminary data.</text>
</comment>
<proteinExistence type="inferred from homology"/>
<dbReference type="InterPro" id="IPR012475">
    <property type="entry name" value="Fungal_lectin"/>
</dbReference>